<dbReference type="GO" id="GO:0050660">
    <property type="term" value="F:flavin adenine dinucleotide binding"/>
    <property type="evidence" value="ECO:0007669"/>
    <property type="project" value="UniProtKB-UniRule"/>
</dbReference>
<dbReference type="InterPro" id="IPR040131">
    <property type="entry name" value="MnmG_N"/>
</dbReference>
<dbReference type="Pfam" id="PF13932">
    <property type="entry name" value="SAM_GIDA_C"/>
    <property type="match status" value="1"/>
</dbReference>
<evidence type="ECO:0000256" key="7">
    <source>
        <dbReference type="ARBA" id="ARBA00022827"/>
    </source>
</evidence>
<dbReference type="FunFam" id="3.50.50.60:FF:000002">
    <property type="entry name" value="tRNA uridine 5-carboxymethylaminomethyl modification enzyme MnmG"/>
    <property type="match status" value="1"/>
</dbReference>
<evidence type="ECO:0000256" key="3">
    <source>
        <dbReference type="ARBA" id="ARBA00007653"/>
    </source>
</evidence>
<comment type="function">
    <text evidence="2 11">NAD-binding protein involved in the addition of a carboxymethylaminomethyl (cmnm) group at the wobble position (U34) of certain tRNAs, forming tRNA-cmnm(5)s(2)U34.</text>
</comment>
<dbReference type="Pfam" id="PF21680">
    <property type="entry name" value="GIDA_C_1st"/>
    <property type="match status" value="1"/>
</dbReference>
<dbReference type="Pfam" id="PF01134">
    <property type="entry name" value="GIDA"/>
    <property type="match status" value="1"/>
</dbReference>
<keyword evidence="8 11" id="KW-0520">NAD</keyword>
<dbReference type="STRING" id="1121003.SAMN03080618_02080"/>
<reference evidence="14" key="1">
    <citation type="submission" date="2016-10" db="EMBL/GenBank/DDBJ databases">
        <authorList>
            <person name="Varghese N."/>
            <person name="Submissions S."/>
        </authorList>
    </citation>
    <scope>NUCLEOTIDE SEQUENCE [LARGE SCALE GENOMIC DNA]</scope>
    <source>
        <strain evidence="14">DSM 21857</strain>
    </source>
</reference>
<dbReference type="InterPro" id="IPR004416">
    <property type="entry name" value="MnmG"/>
</dbReference>
<dbReference type="NCBIfam" id="TIGR00136">
    <property type="entry name" value="mnmG_gidA"/>
    <property type="match status" value="1"/>
</dbReference>
<dbReference type="PANTHER" id="PTHR11806:SF0">
    <property type="entry name" value="PROTEIN MTO1 HOMOLOG, MITOCHONDRIAL"/>
    <property type="match status" value="1"/>
</dbReference>
<dbReference type="GO" id="GO:0002098">
    <property type="term" value="P:tRNA wobble uridine modification"/>
    <property type="evidence" value="ECO:0007669"/>
    <property type="project" value="InterPro"/>
</dbReference>
<dbReference type="InterPro" id="IPR020595">
    <property type="entry name" value="MnmG-rel_CS"/>
</dbReference>
<feature type="binding site" evidence="11">
    <location>
        <position position="367"/>
    </location>
    <ligand>
        <name>FAD</name>
        <dbReference type="ChEBI" id="CHEBI:57692"/>
    </ligand>
</feature>
<dbReference type="PROSITE" id="PS01280">
    <property type="entry name" value="GIDA_1"/>
    <property type="match status" value="1"/>
</dbReference>
<dbReference type="Gene3D" id="1.10.10.1800">
    <property type="entry name" value="tRNA uridine 5-carboxymethylaminomethyl modification enzyme MnmG/GidA"/>
    <property type="match status" value="1"/>
</dbReference>
<accession>A0A1I3NMM2</accession>
<dbReference type="EMBL" id="FORF01000011">
    <property type="protein sequence ID" value="SFJ10521.1"/>
    <property type="molecule type" value="Genomic_DNA"/>
</dbReference>
<protein>
    <recommendedName>
        <fullName evidence="4 11">tRNA uridine 5-carboxymethylaminomethyl modification enzyme MnmG</fullName>
    </recommendedName>
    <alternativeName>
        <fullName evidence="10 11">Glucose-inhibited division protein A</fullName>
    </alternativeName>
</protein>
<sequence>MNSRYDVIVIGGGHAGCEAASASARAGADTALVTMKKETIGVMSCNPAIGGLGKGHLVREIDALDGLMGRMADQAGIQFRMLNRRKGPAVRGPRTQADRRLYREAVQQAIFNHANLAVVEGEVFDLSIYDGRIAGVVLADGRTLSCDAVVLTTGTFLRGLIHIGQEQFPAGRMHEAASVGLSATMERLGFQLGRLKTGTPSRLDGRTIDWAGIDSQDADDHPVPFSLLTDSITNPQIKCGVTRTTAQTHEIVRANLARSAMYSGNIEGIGPRYCPSIEDKIVKFGDRDGHQIFLEPEGLDDHTVYPNGISTSLPRDAQAALVASIPGLEKAVILQPAYAIEYDFIDPRELTSTLQTHKVSGLFLAGQINGTTGYEEAAAQGLVAGLNAARQVAGETEVTFGRGDAYLGVLIDDLTSRGVTEPYRMFTSRAEFRLSLRADNADERLTPLAIQLGIASPERTKRYNQQQSQLNEARALTERLSLTPNEAQKFGLNLNKDGQRRSAFDLLSYPDITFDRLTQVWPQMLEIPESVRERVETDARYAVYMDRQKADVALLRREEAREIPETLDFSSLAGLSNELKTKLAERRPRSLAEVQRVDGMTPAALAIVIAAMHQSDQKRGAA</sequence>
<dbReference type="InterPro" id="IPR026904">
    <property type="entry name" value="MnmG_C"/>
</dbReference>
<dbReference type="InterPro" id="IPR047001">
    <property type="entry name" value="MnmG_C_subdom"/>
</dbReference>
<dbReference type="Gene3D" id="3.50.50.60">
    <property type="entry name" value="FAD/NAD(P)-binding domain"/>
    <property type="match status" value="2"/>
</dbReference>
<dbReference type="HAMAP" id="MF_00129">
    <property type="entry name" value="MnmG_GidA"/>
    <property type="match status" value="1"/>
</dbReference>
<dbReference type="InterPro" id="IPR036188">
    <property type="entry name" value="FAD/NAD-bd_sf"/>
</dbReference>
<dbReference type="PROSITE" id="PS01281">
    <property type="entry name" value="GIDA_2"/>
    <property type="match status" value="1"/>
</dbReference>
<proteinExistence type="inferred from homology"/>
<evidence type="ECO:0000256" key="9">
    <source>
        <dbReference type="ARBA" id="ARBA00025948"/>
    </source>
</evidence>
<keyword evidence="14" id="KW-1185">Reference proteome</keyword>
<evidence type="ECO:0000256" key="4">
    <source>
        <dbReference type="ARBA" id="ARBA00020461"/>
    </source>
</evidence>
<dbReference type="FunFam" id="3.50.50.60:FF:000145">
    <property type="entry name" value="tRNA uridine 5-carboxymethylaminomethyl modification enzyme"/>
    <property type="match status" value="1"/>
</dbReference>
<dbReference type="InterPro" id="IPR049312">
    <property type="entry name" value="GIDA_C_N"/>
</dbReference>
<feature type="binding site" evidence="11">
    <location>
        <begin position="11"/>
        <end position="16"/>
    </location>
    <ligand>
        <name>FAD</name>
        <dbReference type="ChEBI" id="CHEBI:57692"/>
    </ligand>
</feature>
<keyword evidence="5 11" id="KW-0285">Flavoprotein</keyword>
<dbReference type="AlphaFoldDB" id="A0A1I3NMM2"/>
<dbReference type="Gene3D" id="1.10.150.570">
    <property type="entry name" value="GidA associated domain, C-terminal subdomain"/>
    <property type="match status" value="1"/>
</dbReference>
<feature type="domain" description="tRNA uridine 5-carboxymethylaminomethyl modification enzyme C-terminal subdomain" evidence="12">
    <location>
        <begin position="539"/>
        <end position="610"/>
    </location>
</feature>
<dbReference type="OrthoDB" id="9815560at2"/>
<evidence type="ECO:0000256" key="11">
    <source>
        <dbReference type="HAMAP-Rule" id="MF_00129"/>
    </source>
</evidence>
<feature type="binding site" evidence="11">
    <location>
        <position position="123"/>
    </location>
    <ligand>
        <name>FAD</name>
        <dbReference type="ChEBI" id="CHEBI:57692"/>
    </ligand>
</feature>
<dbReference type="Proteomes" id="UP000242763">
    <property type="component" value="Unassembled WGS sequence"/>
</dbReference>
<evidence type="ECO:0000256" key="10">
    <source>
        <dbReference type="ARBA" id="ARBA00031800"/>
    </source>
</evidence>
<evidence type="ECO:0000256" key="5">
    <source>
        <dbReference type="ARBA" id="ARBA00022630"/>
    </source>
</evidence>
<gene>
    <name evidence="11" type="primary">mnmG</name>
    <name evidence="11" type="synonym">gidA</name>
    <name evidence="13" type="ORF">SAMN03080618_02080</name>
</gene>
<dbReference type="SUPFAM" id="SSF51905">
    <property type="entry name" value="FAD/NAD(P)-binding domain"/>
    <property type="match status" value="1"/>
</dbReference>
<dbReference type="GO" id="GO:0005829">
    <property type="term" value="C:cytosol"/>
    <property type="evidence" value="ECO:0007669"/>
    <property type="project" value="TreeGrafter"/>
</dbReference>
<comment type="subunit">
    <text evidence="9 11">Homodimer. Heterotetramer of two MnmE and two MnmG subunits.</text>
</comment>
<dbReference type="SMART" id="SM01228">
    <property type="entry name" value="GIDA_assoc_3"/>
    <property type="match status" value="1"/>
</dbReference>
<evidence type="ECO:0000256" key="8">
    <source>
        <dbReference type="ARBA" id="ARBA00023027"/>
    </source>
</evidence>
<comment type="similarity">
    <text evidence="3 11">Belongs to the MnmG family.</text>
</comment>
<name>A0A1I3NMM2_9HYPH</name>
<dbReference type="InterPro" id="IPR002218">
    <property type="entry name" value="MnmG-rel"/>
</dbReference>
<dbReference type="RefSeq" id="WP_091521882.1">
    <property type="nucleotide sequence ID" value="NZ_FORF01000011.1"/>
</dbReference>
<evidence type="ECO:0000256" key="6">
    <source>
        <dbReference type="ARBA" id="ARBA00022694"/>
    </source>
</evidence>
<comment type="cofactor">
    <cofactor evidence="1 11">
        <name>FAD</name>
        <dbReference type="ChEBI" id="CHEBI:57692"/>
    </cofactor>
</comment>
<evidence type="ECO:0000256" key="2">
    <source>
        <dbReference type="ARBA" id="ARBA00003717"/>
    </source>
</evidence>
<feature type="binding site" evidence="11">
    <location>
        <position position="178"/>
    </location>
    <ligand>
        <name>FAD</name>
        <dbReference type="ChEBI" id="CHEBI:57692"/>
    </ligand>
</feature>
<evidence type="ECO:0000256" key="1">
    <source>
        <dbReference type="ARBA" id="ARBA00001974"/>
    </source>
</evidence>
<dbReference type="PANTHER" id="PTHR11806">
    <property type="entry name" value="GLUCOSE INHIBITED DIVISION PROTEIN A"/>
    <property type="match status" value="1"/>
</dbReference>
<dbReference type="GO" id="GO:0030488">
    <property type="term" value="P:tRNA methylation"/>
    <property type="evidence" value="ECO:0007669"/>
    <property type="project" value="TreeGrafter"/>
</dbReference>
<comment type="subcellular location">
    <subcellularLocation>
        <location evidence="11">Cytoplasm</location>
    </subcellularLocation>
</comment>
<evidence type="ECO:0000259" key="12">
    <source>
        <dbReference type="SMART" id="SM01228"/>
    </source>
</evidence>
<dbReference type="InterPro" id="IPR044920">
    <property type="entry name" value="MnmG_C_subdom_sf"/>
</dbReference>
<keyword evidence="6 11" id="KW-0819">tRNA processing</keyword>
<feature type="binding site" evidence="11">
    <location>
        <begin position="270"/>
        <end position="284"/>
    </location>
    <ligand>
        <name>NAD(+)</name>
        <dbReference type="ChEBI" id="CHEBI:57540"/>
    </ligand>
</feature>
<organism evidence="13 14">
    <name type="scientific">Aquamicrobium aerolatum DSM 21857</name>
    <dbReference type="NCBI Taxonomy" id="1121003"/>
    <lineage>
        <taxon>Bacteria</taxon>
        <taxon>Pseudomonadati</taxon>
        <taxon>Pseudomonadota</taxon>
        <taxon>Alphaproteobacteria</taxon>
        <taxon>Hyphomicrobiales</taxon>
        <taxon>Phyllobacteriaceae</taxon>
        <taxon>Aerobium</taxon>
    </lineage>
</organism>
<keyword evidence="11" id="KW-0963">Cytoplasm</keyword>
<evidence type="ECO:0000313" key="13">
    <source>
        <dbReference type="EMBL" id="SFJ10521.1"/>
    </source>
</evidence>
<keyword evidence="7 11" id="KW-0274">FAD</keyword>
<evidence type="ECO:0000313" key="14">
    <source>
        <dbReference type="Proteomes" id="UP000242763"/>
    </source>
</evidence>